<dbReference type="InterPro" id="IPR013520">
    <property type="entry name" value="Ribonucl_H"/>
</dbReference>
<dbReference type="HAMAP" id="MF_00045">
    <property type="entry name" value="Oligoribonuclease"/>
    <property type="match status" value="1"/>
</dbReference>
<keyword evidence="2 7" id="KW-0540">Nuclease</keyword>
<accession>A0A9P2WPZ6</accession>
<comment type="similarity">
    <text evidence="1 7">Belongs to the oligoribonuclease family.</text>
</comment>
<dbReference type="PANTHER" id="PTHR11046">
    <property type="entry name" value="OLIGORIBONUCLEASE, MITOCHONDRIAL"/>
    <property type="match status" value="1"/>
</dbReference>
<evidence type="ECO:0000256" key="4">
    <source>
        <dbReference type="ARBA" id="ARBA00022839"/>
    </source>
</evidence>
<dbReference type="InterPro" id="IPR012337">
    <property type="entry name" value="RNaseH-like_sf"/>
</dbReference>
<dbReference type="InterPro" id="IPR022894">
    <property type="entry name" value="Oligoribonuclease"/>
</dbReference>
<gene>
    <name evidence="7" type="primary">orn</name>
    <name evidence="9" type="ORF">TM51_11656</name>
</gene>
<keyword evidence="7" id="KW-0963">Cytoplasm</keyword>
<dbReference type="RefSeq" id="WP_011292692.1">
    <property type="nucleotide sequence ID" value="NZ_AOSG01000062.1"/>
</dbReference>
<feature type="domain" description="Exonuclease" evidence="8">
    <location>
        <begin position="4"/>
        <end position="178"/>
    </location>
</feature>
<comment type="caution">
    <text evidence="9">The sequence shown here is derived from an EMBL/GenBank/DDBJ whole genome shotgun (WGS) entry which is preliminary data.</text>
</comment>
<feature type="active site" evidence="7">
    <location>
        <position position="126"/>
    </location>
</feature>
<sequence>MNDSLVWIDCEMTGLDLKKDALIEVACLITDGELNQLDEGINVVIKPPQEALDQMGEFVTQMHTTSGLLAELENGVTLAEAEQLVLDHIRRYIPEPKKVPLCGNSIATDRAFLARDMPRVDEHLHYRMVDVSSVKELLRRWYPRVYFASPEKHGGHRALADITESIRELRYFRAAAFVPPPGPDSATAKAIAADIIAGGNGFNVSVGTPTEQE</sequence>
<dbReference type="Pfam" id="PF00929">
    <property type="entry name" value="RNase_T"/>
    <property type="match status" value="1"/>
</dbReference>
<dbReference type="Gene3D" id="3.30.420.10">
    <property type="entry name" value="Ribonuclease H-like superfamily/Ribonuclease H"/>
    <property type="match status" value="1"/>
</dbReference>
<evidence type="ECO:0000259" key="8">
    <source>
        <dbReference type="SMART" id="SM00479"/>
    </source>
</evidence>
<dbReference type="FunFam" id="3.30.420.10:FF:000003">
    <property type="entry name" value="Oligoribonuclease"/>
    <property type="match status" value="1"/>
</dbReference>
<evidence type="ECO:0000256" key="2">
    <source>
        <dbReference type="ARBA" id="ARBA00022722"/>
    </source>
</evidence>
<dbReference type="EC" id="3.1.-.-" evidence="7"/>
<protein>
    <recommendedName>
        <fullName evidence="6 7">Oligoribonuclease</fullName>
        <ecNumber evidence="7">3.1.-.-</ecNumber>
    </recommendedName>
</protein>
<evidence type="ECO:0000256" key="3">
    <source>
        <dbReference type="ARBA" id="ARBA00022801"/>
    </source>
</evidence>
<evidence type="ECO:0000313" key="10">
    <source>
        <dbReference type="Proteomes" id="UP000014184"/>
    </source>
</evidence>
<dbReference type="GO" id="GO:0003676">
    <property type="term" value="F:nucleic acid binding"/>
    <property type="evidence" value="ECO:0007669"/>
    <property type="project" value="InterPro"/>
</dbReference>
<dbReference type="CDD" id="cd06135">
    <property type="entry name" value="Orn"/>
    <property type="match status" value="1"/>
</dbReference>
<dbReference type="GO" id="GO:0005737">
    <property type="term" value="C:cytoplasm"/>
    <property type="evidence" value="ECO:0007669"/>
    <property type="project" value="UniProtKB-SubCell"/>
</dbReference>
<evidence type="ECO:0000256" key="5">
    <source>
        <dbReference type="ARBA" id="ARBA00057155"/>
    </source>
</evidence>
<evidence type="ECO:0000256" key="6">
    <source>
        <dbReference type="ARBA" id="ARBA00070964"/>
    </source>
</evidence>
<reference evidence="9 10" key="1">
    <citation type="journal article" date="2013" name="Genome Announc.">
        <title>Draft Genome Sequence of the Lignocellulose Decomposer Thermobifida fusca Strain TM51.</title>
        <authorList>
            <person name="Toth A."/>
            <person name="Barna T."/>
            <person name="Nagy I."/>
            <person name="Horvath B."/>
            <person name="Nagy I."/>
            <person name="Tancsics A."/>
            <person name="Kriszt B."/>
            <person name="Baka E."/>
            <person name="Fekete C."/>
            <person name="Kukolya J."/>
        </authorList>
    </citation>
    <scope>NUCLEOTIDE SEQUENCE [LARGE SCALE GENOMIC DNA]</scope>
    <source>
        <strain evidence="9 10">TM51</strain>
    </source>
</reference>
<comment type="subcellular location">
    <subcellularLocation>
        <location evidence="7">Cytoplasm</location>
    </subcellularLocation>
</comment>
<evidence type="ECO:0000313" key="9">
    <source>
        <dbReference type="EMBL" id="EOR70650.1"/>
    </source>
</evidence>
<dbReference type="AlphaFoldDB" id="A0A9P2WPZ6"/>
<comment type="function">
    <text evidence="5 7">3'-to-5' exoribonuclease specific for small oligoribonucleotides.</text>
</comment>
<name>A0A9P2WPZ6_THEFU</name>
<dbReference type="Proteomes" id="UP000014184">
    <property type="component" value="Unassembled WGS sequence"/>
</dbReference>
<evidence type="ECO:0000256" key="7">
    <source>
        <dbReference type="HAMAP-Rule" id="MF_00045"/>
    </source>
</evidence>
<keyword evidence="4 7" id="KW-0269">Exonuclease</keyword>
<dbReference type="NCBIfam" id="NF003765">
    <property type="entry name" value="PRK05359.1"/>
    <property type="match status" value="1"/>
</dbReference>
<keyword evidence="3 7" id="KW-0378">Hydrolase</keyword>
<dbReference type="InterPro" id="IPR036397">
    <property type="entry name" value="RNaseH_sf"/>
</dbReference>
<dbReference type="GO" id="GO:0000175">
    <property type="term" value="F:3'-5'-RNA exonuclease activity"/>
    <property type="evidence" value="ECO:0007669"/>
    <property type="project" value="InterPro"/>
</dbReference>
<evidence type="ECO:0000256" key="1">
    <source>
        <dbReference type="ARBA" id="ARBA00009921"/>
    </source>
</evidence>
<proteinExistence type="inferred from homology"/>
<dbReference type="PANTHER" id="PTHR11046:SF0">
    <property type="entry name" value="OLIGORIBONUCLEASE, MITOCHONDRIAL"/>
    <property type="match status" value="1"/>
</dbReference>
<organism evidence="9 10">
    <name type="scientific">Thermobifida fusca TM51</name>
    <dbReference type="NCBI Taxonomy" id="1169414"/>
    <lineage>
        <taxon>Bacteria</taxon>
        <taxon>Bacillati</taxon>
        <taxon>Actinomycetota</taxon>
        <taxon>Actinomycetes</taxon>
        <taxon>Streptosporangiales</taxon>
        <taxon>Nocardiopsidaceae</taxon>
        <taxon>Thermobifida</taxon>
    </lineage>
</organism>
<keyword evidence="10" id="KW-1185">Reference proteome</keyword>
<dbReference type="SUPFAM" id="SSF53098">
    <property type="entry name" value="Ribonuclease H-like"/>
    <property type="match status" value="1"/>
</dbReference>
<dbReference type="SMART" id="SM00479">
    <property type="entry name" value="EXOIII"/>
    <property type="match status" value="1"/>
</dbReference>
<dbReference type="EMBL" id="AOSG01000062">
    <property type="protein sequence ID" value="EOR70650.1"/>
    <property type="molecule type" value="Genomic_DNA"/>
</dbReference>